<dbReference type="SUPFAM" id="SSF53756">
    <property type="entry name" value="UDP-Glycosyltransferase/glycogen phosphorylase"/>
    <property type="match status" value="1"/>
</dbReference>
<evidence type="ECO:0000256" key="2">
    <source>
        <dbReference type="ARBA" id="ARBA00022679"/>
    </source>
</evidence>
<name>A0ABU2NKC8_9PSEU</name>
<dbReference type="EMBL" id="JAVREJ010000040">
    <property type="protein sequence ID" value="MDT0353669.1"/>
    <property type="molecule type" value="Genomic_DNA"/>
</dbReference>
<organism evidence="4 5">
    <name type="scientific">Pseudonocardia charpentierae</name>
    <dbReference type="NCBI Taxonomy" id="3075545"/>
    <lineage>
        <taxon>Bacteria</taxon>
        <taxon>Bacillati</taxon>
        <taxon>Actinomycetota</taxon>
        <taxon>Actinomycetes</taxon>
        <taxon>Pseudonocardiales</taxon>
        <taxon>Pseudonocardiaceae</taxon>
        <taxon>Pseudonocardia</taxon>
    </lineage>
</organism>
<evidence type="ECO:0000313" key="5">
    <source>
        <dbReference type="Proteomes" id="UP001183202"/>
    </source>
</evidence>
<feature type="domain" description="Glycosyltransferase subfamily 4-like N-terminal" evidence="3">
    <location>
        <begin position="30"/>
        <end position="194"/>
    </location>
</feature>
<comment type="caution">
    <text evidence="4">The sequence shown here is derived from an EMBL/GenBank/DDBJ whole genome shotgun (WGS) entry which is preliminary data.</text>
</comment>
<evidence type="ECO:0000256" key="1">
    <source>
        <dbReference type="ARBA" id="ARBA00022676"/>
    </source>
</evidence>
<dbReference type="CDD" id="cd03801">
    <property type="entry name" value="GT4_PimA-like"/>
    <property type="match status" value="1"/>
</dbReference>
<dbReference type="Gene3D" id="3.40.50.2000">
    <property type="entry name" value="Glycogen Phosphorylase B"/>
    <property type="match status" value="2"/>
</dbReference>
<evidence type="ECO:0000259" key="3">
    <source>
        <dbReference type="Pfam" id="PF13439"/>
    </source>
</evidence>
<keyword evidence="5" id="KW-1185">Reference proteome</keyword>
<proteinExistence type="predicted"/>
<dbReference type="RefSeq" id="WP_311560180.1">
    <property type="nucleotide sequence ID" value="NZ_JAVREJ010000040.1"/>
</dbReference>
<dbReference type="Proteomes" id="UP001183202">
    <property type="component" value="Unassembled WGS sequence"/>
</dbReference>
<dbReference type="PANTHER" id="PTHR45947:SF3">
    <property type="entry name" value="SULFOQUINOVOSYL TRANSFERASE SQD2"/>
    <property type="match status" value="1"/>
</dbReference>
<accession>A0ABU2NKC8</accession>
<evidence type="ECO:0000313" key="4">
    <source>
        <dbReference type="EMBL" id="MDT0353669.1"/>
    </source>
</evidence>
<dbReference type="Pfam" id="PF13692">
    <property type="entry name" value="Glyco_trans_1_4"/>
    <property type="match status" value="1"/>
</dbReference>
<dbReference type="Pfam" id="PF13439">
    <property type="entry name" value="Glyco_transf_4"/>
    <property type="match status" value="1"/>
</dbReference>
<dbReference type="PANTHER" id="PTHR45947">
    <property type="entry name" value="SULFOQUINOVOSYL TRANSFERASE SQD2"/>
    <property type="match status" value="1"/>
</dbReference>
<protein>
    <submittedName>
        <fullName evidence="4">Glycosyltransferase family 4 protein</fullName>
        <ecNumber evidence="4">2.4.-.-</ecNumber>
    </submittedName>
</protein>
<keyword evidence="2 4" id="KW-0808">Transferase</keyword>
<keyword evidence="1 4" id="KW-0328">Glycosyltransferase</keyword>
<dbReference type="InterPro" id="IPR028098">
    <property type="entry name" value="Glyco_trans_4-like_N"/>
</dbReference>
<gene>
    <name evidence="4" type="ORF">RM445_29685</name>
</gene>
<sequence length="417" mass="43703">MSELASESWSQRGGRVLRIGIVCPYSLDVPGGVQSHVLDLARALIALGHSVSVLAPADDDRPDGEPPLPAFVTPAGRAMSVPYNGSVARITFGPLSYARVRRWLADHTFDVLHLHEPGTFSLSSLALFEAEGPIVATFHTSTERSRATLVFARPINALMEKVTARIAVSPMARRVQVEHLGGDAVEIPNGVDVSLFATGPLLPGYPREGHTVGFLGRFGEPRKGMAVLLEALRLLVPQRPDLRLLVVGRGDPDALRREAGPELGERLDILGGVDDVTKAAALRSMDVYCAPNTGGESFGMVLTEAMAAGTAVLASDLGAFRAVLQGDDGSTDAGSGSDGPGTAAGVLFPTGRARPLASALAALLDDPQRRAALGAAAQARAAAFDWPVVAADVLRVYRAAIAADPRRVPGRTVASTR</sequence>
<dbReference type="InterPro" id="IPR050194">
    <property type="entry name" value="Glycosyltransferase_grp1"/>
</dbReference>
<dbReference type="EC" id="2.4.-.-" evidence="4"/>
<dbReference type="GO" id="GO:0016757">
    <property type="term" value="F:glycosyltransferase activity"/>
    <property type="evidence" value="ECO:0007669"/>
    <property type="project" value="UniProtKB-KW"/>
</dbReference>
<reference evidence="5" key="1">
    <citation type="submission" date="2023-07" db="EMBL/GenBank/DDBJ databases">
        <title>30 novel species of actinomycetes from the DSMZ collection.</title>
        <authorList>
            <person name="Nouioui I."/>
        </authorList>
    </citation>
    <scope>NUCLEOTIDE SEQUENCE [LARGE SCALE GENOMIC DNA]</scope>
    <source>
        <strain evidence="5">DSM 45834</strain>
    </source>
</reference>